<dbReference type="PANTHER" id="PTHR43654:SF1">
    <property type="entry name" value="ISOPENTENYL PHOSPHATE KINASE"/>
    <property type="match status" value="1"/>
</dbReference>
<dbReference type="PIRSF" id="PIRSF016496">
    <property type="entry name" value="Kin_FomA"/>
    <property type="match status" value="1"/>
</dbReference>
<accession>A0A0S7BA96</accession>
<evidence type="ECO:0000256" key="5">
    <source>
        <dbReference type="ARBA" id="ARBA00022741"/>
    </source>
</evidence>
<protein>
    <recommendedName>
        <fullName evidence="3">Isopentenyl phosphate kinase</fullName>
        <ecNumber evidence="2">2.7.4.26</ecNumber>
    </recommendedName>
</protein>
<dbReference type="GO" id="GO:0016114">
    <property type="term" value="P:terpenoid biosynthetic process"/>
    <property type="evidence" value="ECO:0007669"/>
    <property type="project" value="TreeGrafter"/>
</dbReference>
<dbReference type="EMBL" id="DF967972">
    <property type="protein sequence ID" value="GAP14407.1"/>
    <property type="molecule type" value="Genomic_DNA"/>
</dbReference>
<feature type="binding site" evidence="10">
    <location>
        <begin position="11"/>
        <end position="15"/>
    </location>
    <ligand>
        <name>ATP</name>
        <dbReference type="ChEBI" id="CHEBI:30616"/>
    </ligand>
</feature>
<dbReference type="CDD" id="cd04241">
    <property type="entry name" value="AAK_FomA-like"/>
    <property type="match status" value="1"/>
</dbReference>
<dbReference type="GO" id="GO:0005829">
    <property type="term" value="C:cytosol"/>
    <property type="evidence" value="ECO:0007669"/>
    <property type="project" value="TreeGrafter"/>
</dbReference>
<feature type="site" description="Transition state stabilizer" evidence="11">
    <location>
        <position position="20"/>
    </location>
</feature>
<dbReference type="PANTHER" id="PTHR43654">
    <property type="entry name" value="GLUTAMATE 5-KINASE"/>
    <property type="match status" value="1"/>
</dbReference>
<dbReference type="Gene3D" id="3.40.1160.10">
    <property type="entry name" value="Acetylglutamate kinase-like"/>
    <property type="match status" value="1"/>
</dbReference>
<feature type="binding site" evidence="10">
    <location>
        <position position="57"/>
    </location>
    <ligand>
        <name>ATP</name>
        <dbReference type="ChEBI" id="CHEBI:30616"/>
    </ligand>
</feature>
<dbReference type="GO" id="GO:0016301">
    <property type="term" value="F:kinase activity"/>
    <property type="evidence" value="ECO:0007669"/>
    <property type="project" value="UniProtKB-KW"/>
</dbReference>
<evidence type="ECO:0000256" key="9">
    <source>
        <dbReference type="ARBA" id="ARBA00049063"/>
    </source>
</evidence>
<evidence type="ECO:0000256" key="11">
    <source>
        <dbReference type="PIRSR" id="PIRSR016496-2"/>
    </source>
</evidence>
<feature type="binding site" evidence="10">
    <location>
        <position position="61"/>
    </location>
    <ligand>
        <name>substrate</name>
    </ligand>
</feature>
<evidence type="ECO:0000256" key="7">
    <source>
        <dbReference type="ARBA" id="ARBA00022840"/>
    </source>
</evidence>
<keyword evidence="5 10" id="KW-0547">Nucleotide-binding</keyword>
<evidence type="ECO:0000256" key="8">
    <source>
        <dbReference type="ARBA" id="ARBA00023229"/>
    </source>
</evidence>
<feature type="binding site" evidence="10">
    <location>
        <position position="222"/>
    </location>
    <ligand>
        <name>ATP</name>
        <dbReference type="ChEBI" id="CHEBI:30616"/>
    </ligand>
</feature>
<keyword evidence="4" id="KW-0808">Transferase</keyword>
<dbReference type="SUPFAM" id="SSF53633">
    <property type="entry name" value="Carbamate kinase-like"/>
    <property type="match status" value="1"/>
</dbReference>
<dbReference type="InterPro" id="IPR024192">
    <property type="entry name" value="Fosfomycin_R_FomA-type"/>
</dbReference>
<sequence length="268" mass="29104">MQTTRRLVFLKLGGSLITDKATAHTARREVLTRLAREISAALQKDPDLSLVLGHGSGSFGHFAAQKYGTYTGVHTSLEWRGFAEVWKEARALNEIVMDALVQAGLPVMAFPASAIAITSKRAVLRCETETLQKALQHDLIPVIQGDVVFDTILGGTILSTEDQFFHLAPRLEPQRILLAGVEPGVWSDYPACKQLFDRIHLNDYTKIAPALGASAGVDVTGGMTQKVSRMLDVIRANPRLEIRIFSGVESNSIERALLGAESGTLLSA</sequence>
<dbReference type="EC" id="2.7.4.26" evidence="2"/>
<dbReference type="AlphaFoldDB" id="A0A0S7BA96"/>
<evidence type="ECO:0000256" key="6">
    <source>
        <dbReference type="ARBA" id="ARBA00022777"/>
    </source>
</evidence>
<dbReference type="NCBIfam" id="NF040647">
    <property type="entry name" value="IPPK_Arch"/>
    <property type="match status" value="1"/>
</dbReference>
<feature type="domain" description="Aspartate/glutamate/uridylate kinase" evidence="12">
    <location>
        <begin position="7"/>
        <end position="243"/>
    </location>
</feature>
<gene>
    <name evidence="13" type="ORF">LARV_02176</name>
</gene>
<dbReference type="OrthoDB" id="160588at2"/>
<comment type="similarity">
    <text evidence="1">Belongs to the isopentenyl phosphate kinase family.</text>
</comment>
<evidence type="ECO:0000259" key="12">
    <source>
        <dbReference type="Pfam" id="PF00696"/>
    </source>
</evidence>
<keyword evidence="6 13" id="KW-0418">Kinase</keyword>
<dbReference type="Proteomes" id="UP000055060">
    <property type="component" value="Unassembled WGS sequence"/>
</dbReference>
<keyword evidence="14" id="KW-1185">Reference proteome</keyword>
<feature type="binding site" evidence="10">
    <location>
        <position position="160"/>
    </location>
    <ligand>
        <name>substrate</name>
    </ligand>
</feature>
<evidence type="ECO:0000313" key="13">
    <source>
        <dbReference type="EMBL" id="GAP14407.1"/>
    </source>
</evidence>
<dbReference type="Pfam" id="PF00696">
    <property type="entry name" value="AA_kinase"/>
    <property type="match status" value="1"/>
</dbReference>
<keyword evidence="7 10" id="KW-0067">ATP-binding</keyword>
<proteinExistence type="inferred from homology"/>
<dbReference type="STRING" id="360412.LARV_02176"/>
<evidence type="ECO:0000256" key="3">
    <source>
        <dbReference type="ARBA" id="ARBA00017267"/>
    </source>
</evidence>
<organism evidence="13">
    <name type="scientific">Longilinea arvoryzae</name>
    <dbReference type="NCBI Taxonomy" id="360412"/>
    <lineage>
        <taxon>Bacteria</taxon>
        <taxon>Bacillati</taxon>
        <taxon>Chloroflexota</taxon>
        <taxon>Anaerolineae</taxon>
        <taxon>Anaerolineales</taxon>
        <taxon>Anaerolineaceae</taxon>
        <taxon>Longilinea</taxon>
    </lineage>
</organism>
<evidence type="ECO:0000256" key="10">
    <source>
        <dbReference type="PIRSR" id="PIRSR016496-1"/>
    </source>
</evidence>
<evidence type="ECO:0000256" key="1">
    <source>
        <dbReference type="ARBA" id="ARBA00010540"/>
    </source>
</evidence>
<keyword evidence="8" id="KW-0414">Isoprene biosynthesis</keyword>
<dbReference type="RefSeq" id="WP_075073667.1">
    <property type="nucleotide sequence ID" value="NZ_DF967972.1"/>
</dbReference>
<dbReference type="GO" id="GO:0005524">
    <property type="term" value="F:ATP binding"/>
    <property type="evidence" value="ECO:0007669"/>
    <property type="project" value="UniProtKB-KW"/>
</dbReference>
<evidence type="ECO:0000313" key="14">
    <source>
        <dbReference type="Proteomes" id="UP000055060"/>
    </source>
</evidence>
<comment type="catalytic activity">
    <reaction evidence="9">
        <text>isopentenyl phosphate + ATP = isopentenyl diphosphate + ADP</text>
        <dbReference type="Rhea" id="RHEA:33963"/>
        <dbReference type="ChEBI" id="CHEBI:30616"/>
        <dbReference type="ChEBI" id="CHEBI:65078"/>
        <dbReference type="ChEBI" id="CHEBI:128769"/>
        <dbReference type="ChEBI" id="CHEBI:456216"/>
        <dbReference type="EC" id="2.7.4.26"/>
    </reaction>
</comment>
<feature type="binding site" evidence="10">
    <location>
        <position position="226"/>
    </location>
    <ligand>
        <name>ATP</name>
        <dbReference type="ChEBI" id="CHEBI:30616"/>
    </ligand>
</feature>
<reference evidence="13" key="1">
    <citation type="submission" date="2015-07" db="EMBL/GenBank/DDBJ databases">
        <title>Draft Genome Sequences of Anaerolinea thermolimosa IMO-1, Bellilinea caldifistulae GOMI-1, Leptolinea tardivitalis YMTK-2, Levilinea saccharolytica KIBI-1,Longilinea arvoryzae KOME-1, Previously Described as Members of the Anaerolineaceae (Chloroflexi).</title>
        <authorList>
            <person name="Sekiguchi Y."/>
            <person name="Ohashi A."/>
            <person name="Matsuura N."/>
            <person name="Tourlousse M.D."/>
        </authorList>
    </citation>
    <scope>NUCLEOTIDE SEQUENCE [LARGE SCALE GENOMIC DNA]</scope>
    <source>
        <strain evidence="13">KOME-1</strain>
    </source>
</reference>
<name>A0A0S7BA96_9CHLR</name>
<evidence type="ECO:0000256" key="2">
    <source>
        <dbReference type="ARBA" id="ARBA00012908"/>
    </source>
</evidence>
<feature type="binding site" evidence="10">
    <location>
        <position position="56"/>
    </location>
    <ligand>
        <name>substrate</name>
    </ligand>
</feature>
<evidence type="ECO:0000256" key="4">
    <source>
        <dbReference type="ARBA" id="ARBA00022679"/>
    </source>
</evidence>
<dbReference type="InterPro" id="IPR036393">
    <property type="entry name" value="AceGlu_kinase-like_sf"/>
</dbReference>
<dbReference type="InterPro" id="IPR001048">
    <property type="entry name" value="Asp/Glu/Uridylate_kinase"/>
</dbReference>
<dbReference type="GO" id="GO:0102043">
    <property type="term" value="F:isopentenyl phosphate kinase activity"/>
    <property type="evidence" value="ECO:0007669"/>
    <property type="project" value="UniProtKB-EC"/>
</dbReference>